<evidence type="ECO:0000313" key="5">
    <source>
        <dbReference type="EMBL" id="KAF2165421.1"/>
    </source>
</evidence>
<feature type="region of interest" description="Disordered" evidence="3">
    <location>
        <begin position="61"/>
        <end position="80"/>
    </location>
</feature>
<dbReference type="Pfam" id="PF04082">
    <property type="entry name" value="Fungal_trans"/>
    <property type="match status" value="1"/>
</dbReference>
<reference evidence="5" key="1">
    <citation type="journal article" date="2020" name="Stud. Mycol.">
        <title>101 Dothideomycetes genomes: a test case for predicting lifestyles and emergence of pathogens.</title>
        <authorList>
            <person name="Haridas S."/>
            <person name="Albert R."/>
            <person name="Binder M."/>
            <person name="Bloem J."/>
            <person name="Labutti K."/>
            <person name="Salamov A."/>
            <person name="Andreopoulos B."/>
            <person name="Baker S."/>
            <person name="Barry K."/>
            <person name="Bills G."/>
            <person name="Bluhm B."/>
            <person name="Cannon C."/>
            <person name="Castanera R."/>
            <person name="Culley D."/>
            <person name="Daum C."/>
            <person name="Ezra D."/>
            <person name="Gonzalez J."/>
            <person name="Henrissat B."/>
            <person name="Kuo A."/>
            <person name="Liang C."/>
            <person name="Lipzen A."/>
            <person name="Lutzoni F."/>
            <person name="Magnuson J."/>
            <person name="Mondo S."/>
            <person name="Nolan M."/>
            <person name="Ohm R."/>
            <person name="Pangilinan J."/>
            <person name="Park H.-J."/>
            <person name="Ramirez L."/>
            <person name="Alfaro M."/>
            <person name="Sun H."/>
            <person name="Tritt A."/>
            <person name="Yoshinaga Y."/>
            <person name="Zwiers L.-H."/>
            <person name="Turgeon B."/>
            <person name="Goodwin S."/>
            <person name="Spatafora J."/>
            <person name="Crous P."/>
            <person name="Grigoriev I."/>
        </authorList>
    </citation>
    <scope>NUCLEOTIDE SEQUENCE</scope>
    <source>
        <strain evidence="5">ATCC 36951</strain>
    </source>
</reference>
<dbReference type="CDD" id="cd12148">
    <property type="entry name" value="fungal_TF_MHR"/>
    <property type="match status" value="1"/>
</dbReference>
<feature type="region of interest" description="Disordered" evidence="3">
    <location>
        <begin position="87"/>
        <end position="114"/>
    </location>
</feature>
<dbReference type="InterPro" id="IPR052761">
    <property type="entry name" value="Fungal_Detox/Toxin_TFs"/>
</dbReference>
<dbReference type="GO" id="GO:0000981">
    <property type="term" value="F:DNA-binding transcription factor activity, RNA polymerase II-specific"/>
    <property type="evidence" value="ECO:0007669"/>
    <property type="project" value="InterPro"/>
</dbReference>
<dbReference type="AlphaFoldDB" id="A0A6A6CEB9"/>
<accession>A0A6A6CEB9</accession>
<dbReference type="CDD" id="cd00067">
    <property type="entry name" value="GAL4"/>
    <property type="match status" value="1"/>
</dbReference>
<dbReference type="OrthoDB" id="5121955at2759"/>
<dbReference type="SUPFAM" id="SSF57701">
    <property type="entry name" value="Zn2/Cys6 DNA-binding domain"/>
    <property type="match status" value="1"/>
</dbReference>
<dbReference type="PROSITE" id="PS00463">
    <property type="entry name" value="ZN2_CY6_FUNGAL_1"/>
    <property type="match status" value="1"/>
</dbReference>
<dbReference type="GO" id="GO:0008270">
    <property type="term" value="F:zinc ion binding"/>
    <property type="evidence" value="ECO:0007669"/>
    <property type="project" value="InterPro"/>
</dbReference>
<keyword evidence="2" id="KW-0539">Nucleus</keyword>
<dbReference type="Gene3D" id="4.10.240.10">
    <property type="entry name" value="Zn(2)-C6 fungal-type DNA-binding domain"/>
    <property type="match status" value="1"/>
</dbReference>
<evidence type="ECO:0000313" key="6">
    <source>
        <dbReference type="Proteomes" id="UP000799537"/>
    </source>
</evidence>
<feature type="region of interest" description="Disordered" evidence="3">
    <location>
        <begin position="675"/>
        <end position="696"/>
    </location>
</feature>
<dbReference type="PANTHER" id="PTHR47425">
    <property type="entry name" value="FARB-RELATED"/>
    <property type="match status" value="1"/>
</dbReference>
<dbReference type="GO" id="GO:0003677">
    <property type="term" value="F:DNA binding"/>
    <property type="evidence" value="ECO:0007669"/>
    <property type="project" value="InterPro"/>
</dbReference>
<dbReference type="GeneID" id="54570596"/>
<dbReference type="RefSeq" id="XP_033666310.1">
    <property type="nucleotide sequence ID" value="XM_033817324.1"/>
</dbReference>
<feature type="domain" description="Zn(2)-C6 fungal-type" evidence="4">
    <location>
        <begin position="24"/>
        <end position="57"/>
    </location>
</feature>
<dbReference type="EMBL" id="ML993600">
    <property type="protein sequence ID" value="KAF2165421.1"/>
    <property type="molecule type" value="Genomic_DNA"/>
</dbReference>
<proteinExistence type="predicted"/>
<feature type="region of interest" description="Disordered" evidence="3">
    <location>
        <begin position="201"/>
        <end position="221"/>
    </location>
</feature>
<evidence type="ECO:0000256" key="3">
    <source>
        <dbReference type="SAM" id="MobiDB-lite"/>
    </source>
</evidence>
<evidence type="ECO:0000259" key="4">
    <source>
        <dbReference type="PROSITE" id="PS50048"/>
    </source>
</evidence>
<dbReference type="InterPro" id="IPR036864">
    <property type="entry name" value="Zn2-C6_fun-type_DNA-bd_sf"/>
</dbReference>
<name>A0A6A6CEB9_ZASCE</name>
<gene>
    <name evidence="5" type="ORF">M409DRAFT_67252</name>
</gene>
<dbReference type="SMART" id="SM00906">
    <property type="entry name" value="Fungal_trans"/>
    <property type="match status" value="1"/>
</dbReference>
<dbReference type="InterPro" id="IPR001138">
    <property type="entry name" value="Zn2Cys6_DnaBD"/>
</dbReference>
<dbReference type="PANTHER" id="PTHR47425:SF2">
    <property type="entry name" value="FARB-RELATED"/>
    <property type="match status" value="1"/>
</dbReference>
<evidence type="ECO:0000256" key="2">
    <source>
        <dbReference type="ARBA" id="ARBA00023242"/>
    </source>
</evidence>
<sequence length="745" mass="83733">MPVQQINKTANVEHRIRHRRARAACQECRIRKIRCDVVEHGVPCSNCSGVPGVSCVLRRRKTSKSQSDESPPDEHDQRLRERCHSFQAIDPENMDDESSFRTPLPGQGQSAAFSTLGDQPTWAALGDISTQNTWTGDDSFPAQHLTADPGSASTGIDFSHLLDIDDIFAFTRENALPGCTGVDSGDPWSGTYVQQYLSPSSVRNSVSGNETNEKDRAPSIHVPGLSTSEEQYLQREGCLQLPPTGVLRQMIWSYFYMVHPALPVVAEDQVWSLWEGDTFRLGTFSFLLMRAMVFAATNFVELDILTAMRYQSKRDARVSFYKQAKIFFDMGIERDPIALAQSCLLLTYYAPTYNSLRVNSFWLRTAVHFAQIAGANRHYRPRGPDTTKSSLLKRIWWGVILRDRILSLGLRRTSQIVLTSSWSDQSSLLNASDFDSELGRSAVHSLDAQHRIIEVISTTCRLMQHLTDALDLYRHESLEERLEHAESSLATSVNHIQRALMSLRIWYDQAIADFPFPIGLDDADETPSICICANMMFCYYSSAVFALNQHLILLAETFPSARTLFSVDQTRESLESSNKDVGQRIQEFVQVRLVKYLPISASAFIAIPLVLQAINVAAVRGAKTEAIENRRLQIFTRTLQAQQDHFDGSDFCADVLSNIVAYALKDEKFQSSMANWRDGRNGSANDSSSVSSSSGQGKVKLDWANLVYRRPRLFLRLMLYLDYALCTGGPPQEEDFPLVLRESTA</sequence>
<keyword evidence="6" id="KW-1185">Reference proteome</keyword>
<dbReference type="Pfam" id="PF00172">
    <property type="entry name" value="Zn_clus"/>
    <property type="match status" value="1"/>
</dbReference>
<dbReference type="PROSITE" id="PS50048">
    <property type="entry name" value="ZN2_CY6_FUNGAL_2"/>
    <property type="match status" value="1"/>
</dbReference>
<protein>
    <recommendedName>
        <fullName evidence="4">Zn(2)-C6 fungal-type domain-containing protein</fullName>
    </recommendedName>
</protein>
<evidence type="ECO:0000256" key="1">
    <source>
        <dbReference type="ARBA" id="ARBA00022723"/>
    </source>
</evidence>
<keyword evidence="1" id="KW-0479">Metal-binding</keyword>
<organism evidence="5 6">
    <name type="scientific">Zasmidium cellare ATCC 36951</name>
    <dbReference type="NCBI Taxonomy" id="1080233"/>
    <lineage>
        <taxon>Eukaryota</taxon>
        <taxon>Fungi</taxon>
        <taxon>Dikarya</taxon>
        <taxon>Ascomycota</taxon>
        <taxon>Pezizomycotina</taxon>
        <taxon>Dothideomycetes</taxon>
        <taxon>Dothideomycetidae</taxon>
        <taxon>Mycosphaerellales</taxon>
        <taxon>Mycosphaerellaceae</taxon>
        <taxon>Zasmidium</taxon>
    </lineage>
</organism>
<dbReference type="SMART" id="SM00066">
    <property type="entry name" value="GAL4"/>
    <property type="match status" value="1"/>
</dbReference>
<dbReference type="Proteomes" id="UP000799537">
    <property type="component" value="Unassembled WGS sequence"/>
</dbReference>
<dbReference type="GO" id="GO:0006351">
    <property type="term" value="P:DNA-templated transcription"/>
    <property type="evidence" value="ECO:0007669"/>
    <property type="project" value="InterPro"/>
</dbReference>
<feature type="compositionally biased region" description="Polar residues" evidence="3">
    <location>
        <begin position="201"/>
        <end position="210"/>
    </location>
</feature>
<dbReference type="InterPro" id="IPR007219">
    <property type="entry name" value="XnlR_reg_dom"/>
</dbReference>